<dbReference type="AlphaFoldDB" id="A0A5C8P217"/>
<gene>
    <name evidence="1" type="ORF">FHP05_00135</name>
</gene>
<dbReference type="OrthoDB" id="2453368at2"/>
<comment type="caution">
    <text evidence="1">The sequence shown here is derived from an EMBL/GenBank/DDBJ whole genome shotgun (WGS) entry which is preliminary data.</text>
</comment>
<evidence type="ECO:0000313" key="2">
    <source>
        <dbReference type="Proteomes" id="UP000321574"/>
    </source>
</evidence>
<dbReference type="InterPro" id="IPR025855">
    <property type="entry name" value="Replic_Relax"/>
</dbReference>
<organism evidence="1 2">
    <name type="scientific">Cerasibacillus terrae</name>
    <dbReference type="NCBI Taxonomy" id="2498845"/>
    <lineage>
        <taxon>Bacteria</taxon>
        <taxon>Bacillati</taxon>
        <taxon>Bacillota</taxon>
        <taxon>Bacilli</taxon>
        <taxon>Bacillales</taxon>
        <taxon>Bacillaceae</taxon>
        <taxon>Cerasibacillus</taxon>
    </lineage>
</organism>
<name>A0A5C8P217_9BACI</name>
<sequence length="342" mass="40016">MHPNRKGENQVLDKIILKKNARQRLELTKVDLDLLVFLEQQRLLTLQQFYQVAKHLFELKITEYSFKNRVRKFEEYHLIRGQQFSEGFDGERFKFLCIGSKAIDLLIENELLDQLYSKSKIYKFNQKKNLMHYLATQQAVINILITFNAKAIKDADTRETKYPVLYNKTLFSRSPALYPYTEWVRKYKNLHRQNSGAYHAKIARHMTGNKSNAEIYGTTITIVKPDWIIELKGKKEQKDAIINIELDTGTEPIETLIEKVFKYAILAGKNPEKLHIMDVVIADKSISNRSTFSDGIGRTKNIVKQFKDDSAVIRRIKESGLKIIVRPLRLNVKKVYEALRKY</sequence>
<keyword evidence="2" id="KW-1185">Reference proteome</keyword>
<accession>A0A5C8P217</accession>
<reference evidence="1 2" key="1">
    <citation type="submission" date="2019-06" db="EMBL/GenBank/DDBJ databases">
        <title>Cerasibacillus sp. nov., isolated from maize field.</title>
        <authorList>
            <person name="Lin S.-Y."/>
            <person name="Tsai C.-F."/>
            <person name="Young C.-C."/>
        </authorList>
    </citation>
    <scope>NUCLEOTIDE SEQUENCE [LARGE SCALE GENOMIC DNA]</scope>
    <source>
        <strain evidence="1 2">CC-CFT480</strain>
    </source>
</reference>
<proteinExistence type="predicted"/>
<evidence type="ECO:0000313" key="1">
    <source>
        <dbReference type="EMBL" id="TXL67468.1"/>
    </source>
</evidence>
<dbReference type="EMBL" id="VDUW01000001">
    <property type="protein sequence ID" value="TXL67468.1"/>
    <property type="molecule type" value="Genomic_DNA"/>
</dbReference>
<dbReference type="Pfam" id="PF13814">
    <property type="entry name" value="Replic_Relax"/>
    <property type="match status" value="1"/>
</dbReference>
<protein>
    <submittedName>
        <fullName evidence="1">Uncharacterized protein</fullName>
    </submittedName>
</protein>
<dbReference type="Proteomes" id="UP000321574">
    <property type="component" value="Unassembled WGS sequence"/>
</dbReference>